<dbReference type="Gene3D" id="1.50.10.100">
    <property type="entry name" value="Chondroitin AC/alginate lyase"/>
    <property type="match status" value="1"/>
</dbReference>
<evidence type="ECO:0000256" key="1">
    <source>
        <dbReference type="ARBA" id="ARBA00022729"/>
    </source>
</evidence>
<keyword evidence="2" id="KW-0456">Lyase</keyword>
<sequence>MRSAGRRRTAALLLVPLVTALALLVPSFDADGPDARTMGPALSSDAAFTHPGVLVDRDQLDALREHVTAGRQPWLKAYLAMRDSVYGSYRYRAEPHETVVCPAGDLRGRGCAEERADALAAYTQALLFTVTGERRHAEKARQIMDAWSATLRRHTGEKAALQAGWTGSVWARAAEIVRHTPGAGWPAARVRGFEDMLRTVHLPQVTSSDPDFTGTWDLVATDAVISVAVFLEDRRAFDHALERFRERVPAYFYLEEDGPVPLTVPGSGVDGPQRMASYWFGQTTYRDGVSQETCRSFRHVGASLAATAHIAETAWHQGVDLYGGSEDRLAAALALHARHELGERAPEWLCGGRVERNLGPHLEVALHHLEERRGRPVPAAHELAARARPAGTDDLFTAWETLTHAGAPAG</sequence>
<evidence type="ECO:0000256" key="2">
    <source>
        <dbReference type="ARBA" id="ARBA00023239"/>
    </source>
</evidence>
<dbReference type="InterPro" id="IPR008397">
    <property type="entry name" value="Alginate_lyase_dom"/>
</dbReference>
<accession>A0A0M2GF25</accession>
<name>A0A0M2GF25_9ACTN</name>
<evidence type="ECO:0000313" key="6">
    <source>
        <dbReference type="Proteomes" id="UP000034786"/>
    </source>
</evidence>
<dbReference type="GO" id="GO:0016829">
    <property type="term" value="F:lyase activity"/>
    <property type="evidence" value="ECO:0007669"/>
    <property type="project" value="UniProtKB-KW"/>
</dbReference>
<protein>
    <recommendedName>
        <fullName evidence="4">Alginate lyase domain-containing protein</fullName>
    </recommendedName>
</protein>
<dbReference type="Proteomes" id="UP000034786">
    <property type="component" value="Unassembled WGS sequence"/>
</dbReference>
<dbReference type="PATRIC" id="fig|284040.3.peg.4273"/>
<organism evidence="5 6">
    <name type="scientific">Streptomyces variegatus</name>
    <dbReference type="NCBI Taxonomy" id="284040"/>
    <lineage>
        <taxon>Bacteria</taxon>
        <taxon>Bacillati</taxon>
        <taxon>Actinomycetota</taxon>
        <taxon>Actinomycetes</taxon>
        <taxon>Kitasatosporales</taxon>
        <taxon>Streptomycetaceae</taxon>
        <taxon>Streptomyces</taxon>
    </lineage>
</organism>
<keyword evidence="1 3" id="KW-0732">Signal</keyword>
<gene>
    <name evidence="5" type="ORF">UK15_29435</name>
</gene>
<dbReference type="Pfam" id="PF05426">
    <property type="entry name" value="Alginate_lyase"/>
    <property type="match status" value="1"/>
</dbReference>
<evidence type="ECO:0000313" key="5">
    <source>
        <dbReference type="EMBL" id="KJK35932.1"/>
    </source>
</evidence>
<evidence type="ECO:0000259" key="4">
    <source>
        <dbReference type="Pfam" id="PF05426"/>
    </source>
</evidence>
<feature type="chain" id="PRO_5038435273" description="Alginate lyase domain-containing protein" evidence="3">
    <location>
        <begin position="31"/>
        <end position="410"/>
    </location>
</feature>
<dbReference type="AlphaFoldDB" id="A0A0M2GF25"/>
<keyword evidence="6" id="KW-1185">Reference proteome</keyword>
<feature type="signal peptide" evidence="3">
    <location>
        <begin position="1"/>
        <end position="30"/>
    </location>
</feature>
<dbReference type="EMBL" id="JYJH01000026">
    <property type="protein sequence ID" value="KJK35932.1"/>
    <property type="molecule type" value="Genomic_DNA"/>
</dbReference>
<evidence type="ECO:0000256" key="3">
    <source>
        <dbReference type="SAM" id="SignalP"/>
    </source>
</evidence>
<reference evidence="6" key="1">
    <citation type="submission" date="2015-02" db="EMBL/GenBank/DDBJ databases">
        <authorList>
            <person name="Ju K.-S."/>
            <person name="Doroghazi J.R."/>
            <person name="Metcalf W."/>
        </authorList>
    </citation>
    <scope>NUCLEOTIDE SEQUENCE [LARGE SCALE GENOMIC DNA]</scope>
    <source>
        <strain evidence="6">NRRL B-16380</strain>
    </source>
</reference>
<comment type="caution">
    <text evidence="5">The sequence shown here is derived from an EMBL/GenBank/DDBJ whole genome shotgun (WGS) entry which is preliminary data.</text>
</comment>
<feature type="domain" description="Alginate lyase" evidence="4">
    <location>
        <begin position="116"/>
        <end position="248"/>
    </location>
</feature>
<dbReference type="InterPro" id="IPR008929">
    <property type="entry name" value="Chondroitin_lyas"/>
</dbReference>
<dbReference type="GO" id="GO:0042597">
    <property type="term" value="C:periplasmic space"/>
    <property type="evidence" value="ECO:0007669"/>
    <property type="project" value="InterPro"/>
</dbReference>
<dbReference type="SUPFAM" id="SSF48230">
    <property type="entry name" value="Chondroitin AC/alginate lyase"/>
    <property type="match status" value="1"/>
</dbReference>
<proteinExistence type="predicted"/>
<dbReference type="STRING" id="284040.UK15_29435"/>